<dbReference type="Proteomes" id="UP000440198">
    <property type="component" value="Unassembled WGS sequence"/>
</dbReference>
<dbReference type="EMBL" id="VWAG01000009">
    <property type="protein sequence ID" value="KAA5258568.1"/>
    <property type="molecule type" value="Genomic_DNA"/>
</dbReference>
<evidence type="ECO:0000256" key="4">
    <source>
        <dbReference type="ARBA" id="ARBA00023136"/>
    </source>
</evidence>
<organism evidence="8 10">
    <name type="scientific">Bacteroides finegoldii</name>
    <dbReference type="NCBI Taxonomy" id="338188"/>
    <lineage>
        <taxon>Bacteria</taxon>
        <taxon>Pseudomonadati</taxon>
        <taxon>Bacteroidota</taxon>
        <taxon>Bacteroidia</taxon>
        <taxon>Bacteroidales</taxon>
        <taxon>Bacteroidaceae</taxon>
        <taxon>Bacteroides</taxon>
    </lineage>
</organism>
<evidence type="ECO:0000313" key="8">
    <source>
        <dbReference type="EMBL" id="KAA5230156.1"/>
    </source>
</evidence>
<evidence type="ECO:0000259" key="7">
    <source>
        <dbReference type="Pfam" id="PF14322"/>
    </source>
</evidence>
<sequence>MNKSIKALLWVLLVGMITGCEDFKLGNAFLEKAPGDDVDIDVVFSNKKYADQVLNQAYRSLPDYLPMESRGYRGNWGNTDGVTDICYNRESAYVSGSLKASYEIGFPYYPNSTTQNIGNPLYGIRKAYIYLENVDRVPDMTGDEKKQRKAEMKVIIAYHYSQMLRHYGGLPWIDHAYNPDDSFQFPRLTLEETVSKIVTLLDEAAADLPWYASDAEYGHLTAAAAKALKLRVCLFVASPLFNNDAPYMDGEAAAQKLTWFGDYRQERWRDALNAGLEFLRLNEQNDNYHEIVKTGDDARQNYVDGYWKRGSKEIIMASHRYPIYDMSMKSLDRGHNDWYISTRSSYADMFEWKDGTPFSWDNPNHEAHPFFDENMKPTRDPRLYETLIINQDKFQKQNGGAQCYQGGLQSKENSKYNKSSIYGYSIRKFVRDKGEEVKNQPYQCPLVRMPEVYLSIAEAMNQLGIAKQKDEFGRDAYDYINLVRNRVGMPDVREVEGQELVDILLHERVVEFGAEEMRYFDLIRWKRADLLSTPVETLNIVKNADGSFTYERSTTEQKYDWKDHWYLIAFSQDEINKKYGLIQNPGW</sequence>
<gene>
    <name evidence="9" type="ORF">F2Z09_07675</name>
    <name evidence="8" type="ORF">F2Z22_10820</name>
</gene>
<dbReference type="SUPFAM" id="SSF48452">
    <property type="entry name" value="TPR-like"/>
    <property type="match status" value="1"/>
</dbReference>
<comment type="similarity">
    <text evidence="2">Belongs to the SusD family.</text>
</comment>
<evidence type="ECO:0000313" key="10">
    <source>
        <dbReference type="Proteomes" id="UP000421791"/>
    </source>
</evidence>
<dbReference type="InterPro" id="IPR012944">
    <property type="entry name" value="SusD_RagB_dom"/>
</dbReference>
<dbReference type="Proteomes" id="UP000421791">
    <property type="component" value="Unassembled WGS sequence"/>
</dbReference>
<dbReference type="Pfam" id="PF07980">
    <property type="entry name" value="SusD_RagB"/>
    <property type="match status" value="1"/>
</dbReference>
<evidence type="ECO:0000259" key="6">
    <source>
        <dbReference type="Pfam" id="PF07980"/>
    </source>
</evidence>
<keyword evidence="3" id="KW-0732">Signal</keyword>
<proteinExistence type="inferred from homology"/>
<evidence type="ECO:0000313" key="11">
    <source>
        <dbReference type="Proteomes" id="UP000440198"/>
    </source>
</evidence>
<feature type="domain" description="SusD-like N-terminal" evidence="7">
    <location>
        <begin position="29"/>
        <end position="233"/>
    </location>
</feature>
<dbReference type="InterPro" id="IPR011990">
    <property type="entry name" value="TPR-like_helical_dom_sf"/>
</dbReference>
<keyword evidence="5" id="KW-0998">Cell outer membrane</keyword>
<feature type="domain" description="RagB/SusD" evidence="6">
    <location>
        <begin position="342"/>
        <end position="587"/>
    </location>
</feature>
<dbReference type="AlphaFoldDB" id="A0A7J4YNX0"/>
<comment type="subcellular location">
    <subcellularLocation>
        <location evidence="1">Cell outer membrane</location>
    </subcellularLocation>
</comment>
<comment type="caution">
    <text evidence="8">The sequence shown here is derived from an EMBL/GenBank/DDBJ whole genome shotgun (WGS) entry which is preliminary data.</text>
</comment>
<dbReference type="RefSeq" id="WP_149923705.1">
    <property type="nucleotide sequence ID" value="NZ_JADOZO010000359.1"/>
</dbReference>
<keyword evidence="4" id="KW-0472">Membrane</keyword>
<accession>A0A7J4YNX0</accession>
<reference evidence="10 11" key="1">
    <citation type="journal article" date="2019" name="Nat. Med.">
        <title>A library of human gut bacterial isolates paired with longitudinal multiomics data enables mechanistic microbiome research.</title>
        <authorList>
            <person name="Poyet M."/>
            <person name="Groussin M."/>
            <person name="Gibbons S.M."/>
            <person name="Avila-Pacheco J."/>
            <person name="Jiang X."/>
            <person name="Kearney S.M."/>
            <person name="Perrotta A.R."/>
            <person name="Berdy B."/>
            <person name="Zhao S."/>
            <person name="Lieberman T.D."/>
            <person name="Swanson P.K."/>
            <person name="Smith M."/>
            <person name="Roesemann S."/>
            <person name="Alexander J.E."/>
            <person name="Rich S.A."/>
            <person name="Livny J."/>
            <person name="Vlamakis H."/>
            <person name="Clish C."/>
            <person name="Bullock K."/>
            <person name="Deik A."/>
            <person name="Scott J."/>
            <person name="Pierce K.A."/>
            <person name="Xavier R.J."/>
            <person name="Alm E.J."/>
        </authorList>
    </citation>
    <scope>NUCLEOTIDE SEQUENCE [LARGE SCALE GENOMIC DNA]</scope>
    <source>
        <strain evidence="9 11">BIOML-A2</strain>
        <strain evidence="8 10">BIOML-A6</strain>
    </source>
</reference>
<dbReference type="Pfam" id="PF14322">
    <property type="entry name" value="SusD-like_3"/>
    <property type="match status" value="1"/>
</dbReference>
<evidence type="ECO:0000256" key="2">
    <source>
        <dbReference type="ARBA" id="ARBA00006275"/>
    </source>
</evidence>
<evidence type="ECO:0000256" key="5">
    <source>
        <dbReference type="ARBA" id="ARBA00023237"/>
    </source>
</evidence>
<protein>
    <submittedName>
        <fullName evidence="8">RagB/SusD family nutrient uptake outer membrane protein</fullName>
    </submittedName>
</protein>
<dbReference type="PROSITE" id="PS51257">
    <property type="entry name" value="PROKAR_LIPOPROTEIN"/>
    <property type="match status" value="1"/>
</dbReference>
<dbReference type="GO" id="GO:0009279">
    <property type="term" value="C:cell outer membrane"/>
    <property type="evidence" value="ECO:0007669"/>
    <property type="project" value="UniProtKB-SubCell"/>
</dbReference>
<evidence type="ECO:0000313" key="9">
    <source>
        <dbReference type="EMBL" id="KAA5258568.1"/>
    </source>
</evidence>
<name>A0A7J4YNX0_9BACE</name>
<keyword evidence="11" id="KW-1185">Reference proteome</keyword>
<evidence type="ECO:0000256" key="1">
    <source>
        <dbReference type="ARBA" id="ARBA00004442"/>
    </source>
</evidence>
<dbReference type="EMBL" id="VWAK01000015">
    <property type="protein sequence ID" value="KAA5230156.1"/>
    <property type="molecule type" value="Genomic_DNA"/>
</dbReference>
<dbReference type="Gene3D" id="1.25.40.390">
    <property type="match status" value="1"/>
</dbReference>
<dbReference type="InterPro" id="IPR033985">
    <property type="entry name" value="SusD-like_N"/>
</dbReference>
<evidence type="ECO:0000256" key="3">
    <source>
        <dbReference type="ARBA" id="ARBA00022729"/>
    </source>
</evidence>